<evidence type="ECO:0000313" key="1">
    <source>
        <dbReference type="EMBL" id="VFQ75358.1"/>
    </source>
</evidence>
<reference evidence="1 2" key="1">
    <citation type="submission" date="2018-04" db="EMBL/GenBank/DDBJ databases">
        <authorList>
            <person name="Vogel A."/>
        </authorList>
    </citation>
    <scope>NUCLEOTIDE SEQUENCE [LARGE SCALE GENOMIC DNA]</scope>
</reference>
<evidence type="ECO:0000313" key="2">
    <source>
        <dbReference type="Proteomes" id="UP000595140"/>
    </source>
</evidence>
<accession>A0A484LH74</accession>
<dbReference type="PANTHER" id="PTHR47150:SF5">
    <property type="entry name" value="OS07G0546750 PROTEIN"/>
    <property type="match status" value="1"/>
</dbReference>
<keyword evidence="2" id="KW-1185">Reference proteome</keyword>
<dbReference type="AlphaFoldDB" id="A0A484LH74"/>
<gene>
    <name evidence="1" type="ORF">CCAM_LOCUS17134</name>
</gene>
<dbReference type="PANTHER" id="PTHR47150">
    <property type="entry name" value="OS12G0169200 PROTEIN"/>
    <property type="match status" value="1"/>
</dbReference>
<organism evidence="1 2">
    <name type="scientific">Cuscuta campestris</name>
    <dbReference type="NCBI Taxonomy" id="132261"/>
    <lineage>
        <taxon>Eukaryota</taxon>
        <taxon>Viridiplantae</taxon>
        <taxon>Streptophyta</taxon>
        <taxon>Embryophyta</taxon>
        <taxon>Tracheophyta</taxon>
        <taxon>Spermatophyta</taxon>
        <taxon>Magnoliopsida</taxon>
        <taxon>eudicotyledons</taxon>
        <taxon>Gunneridae</taxon>
        <taxon>Pentapetalae</taxon>
        <taxon>asterids</taxon>
        <taxon>lamiids</taxon>
        <taxon>Solanales</taxon>
        <taxon>Convolvulaceae</taxon>
        <taxon>Cuscuteae</taxon>
        <taxon>Cuscuta</taxon>
        <taxon>Cuscuta subgen. Grammica</taxon>
        <taxon>Cuscuta sect. Cleistogrammica</taxon>
    </lineage>
</organism>
<sequence length="112" mass="12502">MSRPLFLRILADVECEVPWFTQRFDTRGRRGISSVQKCTAALRQMAYGTTSDMFDEYLKMSSQSISPLSALVSSVVAGGSKDFQKQLMDAGVYGYLQRFAVICDRSGSQKVQ</sequence>
<dbReference type="EMBL" id="OOIL02001451">
    <property type="protein sequence ID" value="VFQ75358.1"/>
    <property type="molecule type" value="Genomic_DNA"/>
</dbReference>
<proteinExistence type="predicted"/>
<name>A0A484LH74_9ASTE</name>
<dbReference type="Proteomes" id="UP000595140">
    <property type="component" value="Unassembled WGS sequence"/>
</dbReference>
<dbReference type="OrthoDB" id="1021797at2759"/>
<protein>
    <submittedName>
        <fullName evidence="1">Uncharacterized protein</fullName>
    </submittedName>
</protein>